<organism evidence="1 2">
    <name type="scientific">Agromyces badenianii</name>
    <dbReference type="NCBI Taxonomy" id="2080742"/>
    <lineage>
        <taxon>Bacteria</taxon>
        <taxon>Bacillati</taxon>
        <taxon>Actinomycetota</taxon>
        <taxon>Actinomycetes</taxon>
        <taxon>Micrococcales</taxon>
        <taxon>Microbacteriaceae</taxon>
        <taxon>Agromyces</taxon>
    </lineage>
</organism>
<protein>
    <recommendedName>
        <fullName evidence="3">DUF4365 domain-containing protein</fullName>
    </recommendedName>
</protein>
<name>A0A2S0WTJ7_9MICO</name>
<reference evidence="1 2" key="1">
    <citation type="submission" date="2018-04" db="EMBL/GenBank/DDBJ databases">
        <authorList>
            <person name="Li J."/>
        </authorList>
    </citation>
    <scope>NUCLEOTIDE SEQUENCE [LARGE SCALE GENOMIC DNA]</scope>
    <source>
        <strain evidence="2">30A</strain>
    </source>
</reference>
<dbReference type="KEGG" id="agm:DCE93_02440"/>
<dbReference type="AlphaFoldDB" id="A0A2S0WTJ7"/>
<proteinExistence type="predicted"/>
<evidence type="ECO:0008006" key="3">
    <source>
        <dbReference type="Google" id="ProtNLM"/>
    </source>
</evidence>
<keyword evidence="2" id="KW-1185">Reference proteome</keyword>
<evidence type="ECO:0000313" key="1">
    <source>
        <dbReference type="EMBL" id="AWB94657.1"/>
    </source>
</evidence>
<dbReference type="EMBL" id="CP028913">
    <property type="protein sequence ID" value="AWB94657.1"/>
    <property type="molecule type" value="Genomic_DNA"/>
</dbReference>
<gene>
    <name evidence="1" type="ORF">DCE93_02440</name>
</gene>
<sequence>MLAFQNDSGVLYIYVAVSKQGRCAPYYALLSPFTIEHYLGQVPADQKTISVLFKKLNNDPREIERIVGVALKTKNQSLSLGFEPSLFDKMKSLTLYSAADLNFDEPIVLTPGEVDYALEMTTEGGMAVQLGGVLHIIPQQYTEQTLDVRIGAGGVTFERATVRRIDALTVEVRLGECLTLVMTDADQKRLWNVSFVAHSNFAARLKAAEFLIGLVESGAIEINGEVTPLGRGATDRRREIDEFRGHLASLSQLSELFERLGVDGSLVDLDELQNEQIINLQALHRSFVGGEEIRSDDGEVSRSVLTVGRWALMILTVPGSKPNMWRYVDPFDPEAPHMFRWSADSGDESSAFPVTAYDTVEAEYLPILLNLHLDSILDAYEAIADLEPTMGLANQRVLALILAADASEPRRDEFLRAADLVNEWVIFHVGEKPAHLINRWQILLRRHELTPTDRNSIRALKSQMSRRVDPMAEEAELSCALLLGENDEADYLVGQMAATKLEAVQTWPIWKLRRGK</sequence>
<dbReference type="Proteomes" id="UP000244729">
    <property type="component" value="Chromosome"/>
</dbReference>
<accession>A0A2S0WTJ7</accession>
<evidence type="ECO:0000313" key="2">
    <source>
        <dbReference type="Proteomes" id="UP000244729"/>
    </source>
</evidence>